<evidence type="ECO:0000313" key="7">
    <source>
        <dbReference type="EMBL" id="GAA5066074.1"/>
    </source>
</evidence>
<evidence type="ECO:0000313" key="8">
    <source>
        <dbReference type="Proteomes" id="UP001501729"/>
    </source>
</evidence>
<dbReference type="InterPro" id="IPR036849">
    <property type="entry name" value="Enolase-like_C_sf"/>
</dbReference>
<dbReference type="GO" id="GO:0046872">
    <property type="term" value="F:metal ion binding"/>
    <property type="evidence" value="ECO:0007669"/>
    <property type="project" value="UniProtKB-KW"/>
</dbReference>
<dbReference type="CDD" id="cd03319">
    <property type="entry name" value="L-Ala-DL-Glu_epimerase"/>
    <property type="match status" value="1"/>
</dbReference>
<dbReference type="Proteomes" id="UP001501729">
    <property type="component" value="Unassembled WGS sequence"/>
</dbReference>
<protein>
    <submittedName>
        <fullName evidence="7">Dipeptide epimerase</fullName>
    </submittedName>
</protein>
<comment type="caution">
    <text evidence="7">The sequence shown here is derived from an EMBL/GenBank/DDBJ whole genome shotgun (WGS) entry which is preliminary data.</text>
</comment>
<dbReference type="Gene3D" id="3.30.390.10">
    <property type="entry name" value="Enolase-like, N-terminal domain"/>
    <property type="match status" value="1"/>
</dbReference>
<dbReference type="AlphaFoldDB" id="A0AAV3USA3"/>
<dbReference type="SFLD" id="SFLDF00009">
    <property type="entry name" value="o-succinylbenzoate_synthase"/>
    <property type="match status" value="1"/>
</dbReference>
<gene>
    <name evidence="7" type="ORF">GCM10025751_57630</name>
</gene>
<evidence type="ECO:0000256" key="5">
    <source>
        <dbReference type="ARBA" id="ARBA00023235"/>
    </source>
</evidence>
<keyword evidence="3" id="KW-0479">Metal-binding</keyword>
<dbReference type="InterPro" id="IPR029017">
    <property type="entry name" value="Enolase-like_N"/>
</dbReference>
<dbReference type="PANTHER" id="PTHR48073:SF2">
    <property type="entry name" value="O-SUCCINYLBENZOATE SYNTHASE"/>
    <property type="match status" value="1"/>
</dbReference>
<accession>A0AAV3USA3</accession>
<dbReference type="SMART" id="SM00922">
    <property type="entry name" value="MR_MLE"/>
    <property type="match status" value="1"/>
</dbReference>
<dbReference type="SUPFAM" id="SSF54826">
    <property type="entry name" value="Enolase N-terminal domain-like"/>
    <property type="match status" value="1"/>
</dbReference>
<dbReference type="GeneID" id="68617374"/>
<dbReference type="SUPFAM" id="SSF51604">
    <property type="entry name" value="Enolase C-terminal domain-like"/>
    <property type="match status" value="1"/>
</dbReference>
<evidence type="ECO:0000256" key="2">
    <source>
        <dbReference type="ARBA" id="ARBA00008031"/>
    </source>
</evidence>
<reference evidence="7 8" key="1">
    <citation type="journal article" date="2019" name="Int. J. Syst. Evol. Microbiol.">
        <title>The Global Catalogue of Microorganisms (GCM) 10K type strain sequencing project: providing services to taxonomists for standard genome sequencing and annotation.</title>
        <authorList>
            <consortium name="The Broad Institute Genomics Platform"/>
            <consortium name="The Broad Institute Genome Sequencing Center for Infectious Disease"/>
            <person name="Wu L."/>
            <person name="Ma J."/>
        </authorList>
    </citation>
    <scope>NUCLEOTIDE SEQUENCE [LARGE SCALE GENOMIC DNA]</scope>
    <source>
        <strain evidence="7 8">JCM 17504</strain>
    </source>
</reference>
<organism evidence="7 8">
    <name type="scientific">Haladaptatus pallidirubidus</name>
    <dbReference type="NCBI Taxonomy" id="1008152"/>
    <lineage>
        <taxon>Archaea</taxon>
        <taxon>Methanobacteriati</taxon>
        <taxon>Methanobacteriota</taxon>
        <taxon>Stenosarchaea group</taxon>
        <taxon>Halobacteria</taxon>
        <taxon>Halobacteriales</taxon>
        <taxon>Haladaptataceae</taxon>
        <taxon>Haladaptatus</taxon>
    </lineage>
</organism>
<sequence>MSEITNVAVEPLDLPLSEPFEISLGIQYKASNVLVTIETADGVTGYGEGAPVPTVTGETQGTALLTAETMADLITGEDTVHYRRLVDKIRSAFPGMASAAFAVETAILDVYCRERDIALSELFGGPPTPVETDLTIPIVDADTARASARNAVADGFDHLKIKTGNNVHEDVERVVAVHESAPDVHLKVDANQGWTPKETAWFTKEVEECGVYLDLIEQPVLKDDIMGLARIRDRVDTPIAADETVFTSEDAIEVVRRNAADIINVKLGKAGVLQVADIVSIAKAANLDLMLGCMLESAIGIHTSAHVVAGTGAFSYVDLDGNLLLADDVADVDHGSTIDIDGPGHGITPE</sequence>
<dbReference type="Pfam" id="PF13378">
    <property type="entry name" value="MR_MLE_C"/>
    <property type="match status" value="1"/>
</dbReference>
<dbReference type="Gene3D" id="3.20.20.120">
    <property type="entry name" value="Enolase-like C-terminal domain"/>
    <property type="match status" value="1"/>
</dbReference>
<dbReference type="InterPro" id="IPR029065">
    <property type="entry name" value="Enolase_C-like"/>
</dbReference>
<feature type="domain" description="Mandelate racemase/muconate lactonizing enzyme C-terminal" evidence="6">
    <location>
        <begin position="141"/>
        <end position="238"/>
    </location>
</feature>
<proteinExistence type="inferred from homology"/>
<dbReference type="InterPro" id="IPR034603">
    <property type="entry name" value="Dipeptide_epimerase"/>
</dbReference>
<evidence type="ECO:0000256" key="1">
    <source>
        <dbReference type="ARBA" id="ARBA00001946"/>
    </source>
</evidence>
<dbReference type="FunFam" id="3.30.390.10:FF:000009">
    <property type="entry name" value="Hydrophobic dipeptide epimerase"/>
    <property type="match status" value="1"/>
</dbReference>
<dbReference type="SFLD" id="SFLDG00180">
    <property type="entry name" value="muconate_cycloisomerase"/>
    <property type="match status" value="1"/>
</dbReference>
<dbReference type="GO" id="GO:0016855">
    <property type="term" value="F:racemase and epimerase activity, acting on amino acids and derivatives"/>
    <property type="evidence" value="ECO:0007669"/>
    <property type="project" value="InterPro"/>
</dbReference>
<comment type="similarity">
    <text evidence="2">Belongs to the mandelate racemase/muconate lactonizing enzyme family.</text>
</comment>
<evidence type="ECO:0000256" key="4">
    <source>
        <dbReference type="ARBA" id="ARBA00022842"/>
    </source>
</evidence>
<dbReference type="SFLD" id="SFLDS00001">
    <property type="entry name" value="Enolase"/>
    <property type="match status" value="1"/>
</dbReference>
<keyword evidence="8" id="KW-1185">Reference proteome</keyword>
<comment type="cofactor">
    <cofactor evidence="1">
        <name>Mg(2+)</name>
        <dbReference type="ChEBI" id="CHEBI:18420"/>
    </cofactor>
</comment>
<evidence type="ECO:0000259" key="6">
    <source>
        <dbReference type="SMART" id="SM00922"/>
    </source>
</evidence>
<keyword evidence="5" id="KW-0413">Isomerase</keyword>
<evidence type="ECO:0000256" key="3">
    <source>
        <dbReference type="ARBA" id="ARBA00022723"/>
    </source>
</evidence>
<dbReference type="EMBL" id="BAABKX010000030">
    <property type="protein sequence ID" value="GAA5066074.1"/>
    <property type="molecule type" value="Genomic_DNA"/>
</dbReference>
<dbReference type="InterPro" id="IPR013341">
    <property type="entry name" value="Mandelate_racemase_N_dom"/>
</dbReference>
<dbReference type="PANTHER" id="PTHR48073">
    <property type="entry name" value="O-SUCCINYLBENZOATE SYNTHASE-RELATED"/>
    <property type="match status" value="1"/>
</dbReference>
<dbReference type="RefSeq" id="WP_227779210.1">
    <property type="nucleotide sequence ID" value="NZ_BAABKX010000030.1"/>
</dbReference>
<keyword evidence="4" id="KW-0460">Magnesium</keyword>
<dbReference type="InterPro" id="IPR013342">
    <property type="entry name" value="Mandelate_racemase_C"/>
</dbReference>
<dbReference type="Pfam" id="PF02746">
    <property type="entry name" value="MR_MLE_N"/>
    <property type="match status" value="1"/>
</dbReference>
<name>A0AAV3USA3_9EURY</name>